<dbReference type="OrthoDB" id="71166at2759"/>
<evidence type="ECO:0000313" key="2">
    <source>
        <dbReference type="Proteomes" id="UP000324800"/>
    </source>
</evidence>
<name>A0A5J4VNH1_9EUKA</name>
<organism evidence="1 2">
    <name type="scientific">Streblomastix strix</name>
    <dbReference type="NCBI Taxonomy" id="222440"/>
    <lineage>
        <taxon>Eukaryota</taxon>
        <taxon>Metamonada</taxon>
        <taxon>Preaxostyla</taxon>
        <taxon>Oxymonadida</taxon>
        <taxon>Streblomastigidae</taxon>
        <taxon>Streblomastix</taxon>
    </lineage>
</organism>
<gene>
    <name evidence="1" type="ORF">EZS28_020391</name>
</gene>
<protein>
    <submittedName>
        <fullName evidence="1">Uncharacterized protein</fullName>
    </submittedName>
</protein>
<dbReference type="Proteomes" id="UP000324800">
    <property type="component" value="Unassembled WGS sequence"/>
</dbReference>
<reference evidence="1 2" key="1">
    <citation type="submission" date="2019-03" db="EMBL/GenBank/DDBJ databases">
        <title>Single cell metagenomics reveals metabolic interactions within the superorganism composed of flagellate Streblomastix strix and complex community of Bacteroidetes bacteria on its surface.</title>
        <authorList>
            <person name="Treitli S.C."/>
            <person name="Kolisko M."/>
            <person name="Husnik F."/>
            <person name="Keeling P."/>
            <person name="Hampl V."/>
        </authorList>
    </citation>
    <scope>NUCLEOTIDE SEQUENCE [LARGE SCALE GENOMIC DNA]</scope>
    <source>
        <strain evidence="1">ST1C</strain>
    </source>
</reference>
<evidence type="ECO:0000313" key="1">
    <source>
        <dbReference type="EMBL" id="KAA6384080.1"/>
    </source>
</evidence>
<sequence length="68" mass="7504">MLVTVEDIQKHLTILKITVKGKGASKYNDDEIHMAVDRSESLVSAMIAVALDSQLLHPFLILKESAVK</sequence>
<proteinExistence type="predicted"/>
<dbReference type="AlphaFoldDB" id="A0A5J4VNH1"/>
<accession>A0A5J4VNH1</accession>
<dbReference type="EMBL" id="SNRW01005927">
    <property type="protein sequence ID" value="KAA6384080.1"/>
    <property type="molecule type" value="Genomic_DNA"/>
</dbReference>
<comment type="caution">
    <text evidence="1">The sequence shown here is derived from an EMBL/GenBank/DDBJ whole genome shotgun (WGS) entry which is preliminary data.</text>
</comment>